<evidence type="ECO:0000313" key="2">
    <source>
        <dbReference type="EMBL" id="GEK19452.1"/>
    </source>
</evidence>
<name>A0A510UXP3_9CELL</name>
<dbReference type="Proteomes" id="UP000321386">
    <property type="component" value="Unassembled WGS sequence"/>
</dbReference>
<sequence>MELTAQVHADASGVTPLIEVRDPLAYAALERAAGGEVGFEVVTSEGLSVAANDSGGIDLVGQSGEAVLVAAEPLQWDSSGGDGPKQPGLAAVGDDPATAPVEGDVVATMPLDIVEETRALVTVDQQMVDDPSAQWPITIDPALSAKTLNEWLVVRDYSGWGSKYGSAKGDDLSGNEGVGYCAPASTCTQVHRSRAFWNFDIWSLPYIKAEDLVEAKFRVRGTHSWSCTKKTLDLYLTAAFTASTGWSNQPSTKSKQDSQTPTHYGTSCPGSDMDEWSILAAAKQYAGTTSDMTLGLRAASETEGSWWRYDMGSAQVQVEYNRAPSVPKSMQMIVGNQVHKCSDSTILMNDTQPQLSVTATDPDSGDRVRATIQIYQGDTQVWVYGFQLSDPGTVFYKTVPNGELTSGTYKWRARAWDRDELVSPWTDWCPFRIDTERPDPPSVTPLPQSSDPTIEAEYWTDLETGGVGMKGCFELASNDDQPVTFTYSFIQTFRQTAAVGAAGKSKVCMPDNGRYPMRAGPDTLTVRVTDKAGNTSELTGYHFDVATAREDGIWSFDSRGSSIRDESPSASGGADGAGALIVVDPTWMEGPHTLFGSRAGDWAMGFNGSSSQAYTESSVFGESESFVVAAHVNPETVSSRRAVITQDSVSTVGWSVGTAVSGCPSGMSSCWAFWAYDPVAKTTKTVASSVPPSANQWTQLTAEYDKTRGRMRLWVCEIGTPDSAKSGEPVVASGAAPTTMPLAVGPFVLGRGKSGGVDAYWWKGQIDNVRLFKGEVVADAKIRRMCQGAEANQFNDGIKALDPTTKVAN</sequence>
<dbReference type="SUPFAM" id="SSF49899">
    <property type="entry name" value="Concanavalin A-like lectins/glucanases"/>
    <property type="match status" value="1"/>
</dbReference>
<dbReference type="InterPro" id="IPR013320">
    <property type="entry name" value="ConA-like_dom_sf"/>
</dbReference>
<accession>A0A510UXP3</accession>
<reference evidence="2 3" key="1">
    <citation type="submission" date="2019-07" db="EMBL/GenBank/DDBJ databases">
        <title>Whole genome shotgun sequence of Cellulomonas persica NBRC 101101.</title>
        <authorList>
            <person name="Hosoyama A."/>
            <person name="Uohara A."/>
            <person name="Ohji S."/>
            <person name="Ichikawa N."/>
        </authorList>
    </citation>
    <scope>NUCLEOTIDE SEQUENCE [LARGE SCALE GENOMIC DNA]</scope>
    <source>
        <strain evidence="2 3">NBRC 101101</strain>
    </source>
</reference>
<dbReference type="GO" id="GO:0005975">
    <property type="term" value="P:carbohydrate metabolic process"/>
    <property type="evidence" value="ECO:0007669"/>
    <property type="project" value="UniProtKB-ARBA"/>
</dbReference>
<gene>
    <name evidence="2" type="ORF">CPE01_31850</name>
</gene>
<proteinExistence type="predicted"/>
<dbReference type="Gene3D" id="2.60.40.10">
    <property type="entry name" value="Immunoglobulins"/>
    <property type="match status" value="1"/>
</dbReference>
<protein>
    <recommendedName>
        <fullName evidence="4">LamG-like jellyroll fold domain-containing protein</fullName>
    </recommendedName>
</protein>
<comment type="caution">
    <text evidence="2">The sequence shown here is derived from an EMBL/GenBank/DDBJ whole genome shotgun (WGS) entry which is preliminary data.</text>
</comment>
<feature type="region of interest" description="Disordered" evidence="1">
    <location>
        <begin position="245"/>
        <end position="269"/>
    </location>
</feature>
<evidence type="ECO:0008006" key="4">
    <source>
        <dbReference type="Google" id="ProtNLM"/>
    </source>
</evidence>
<dbReference type="AlphaFoldDB" id="A0A510UXP3"/>
<dbReference type="EMBL" id="BJUA01000032">
    <property type="protein sequence ID" value="GEK19452.1"/>
    <property type="molecule type" value="Genomic_DNA"/>
</dbReference>
<organism evidence="2 3">
    <name type="scientific">Cellulomonas persica</name>
    <dbReference type="NCBI Taxonomy" id="76861"/>
    <lineage>
        <taxon>Bacteria</taxon>
        <taxon>Bacillati</taxon>
        <taxon>Actinomycetota</taxon>
        <taxon>Actinomycetes</taxon>
        <taxon>Micrococcales</taxon>
        <taxon>Cellulomonadaceae</taxon>
        <taxon>Cellulomonas</taxon>
    </lineage>
</organism>
<keyword evidence="3" id="KW-1185">Reference proteome</keyword>
<evidence type="ECO:0000313" key="3">
    <source>
        <dbReference type="Proteomes" id="UP000321386"/>
    </source>
</evidence>
<evidence type="ECO:0000256" key="1">
    <source>
        <dbReference type="SAM" id="MobiDB-lite"/>
    </source>
</evidence>
<dbReference type="InterPro" id="IPR013783">
    <property type="entry name" value="Ig-like_fold"/>
</dbReference>
<dbReference type="Gene3D" id="2.60.120.200">
    <property type="match status" value="1"/>
</dbReference>
<dbReference type="Pfam" id="PF13385">
    <property type="entry name" value="Laminin_G_3"/>
    <property type="match status" value="1"/>
</dbReference>